<dbReference type="PROSITE" id="PS00236">
    <property type="entry name" value="NEUROTR_ION_CHANNEL"/>
    <property type="match status" value="1"/>
</dbReference>
<dbReference type="Proteomes" id="UP000228934">
    <property type="component" value="Unassembled WGS sequence"/>
</dbReference>
<keyword evidence="2 7" id="KW-0812">Transmembrane</keyword>
<name>A0A2G9RS67_AQUCT</name>
<dbReference type="GO" id="GO:0005230">
    <property type="term" value="F:extracellular ligand-gated monoatomic ion channel activity"/>
    <property type="evidence" value="ECO:0007669"/>
    <property type="project" value="InterPro"/>
</dbReference>
<feature type="transmembrane region" description="Helical" evidence="7">
    <location>
        <begin position="120"/>
        <end position="144"/>
    </location>
</feature>
<dbReference type="InterPro" id="IPR006029">
    <property type="entry name" value="Neurotrans-gated_channel_TM"/>
</dbReference>
<dbReference type="InterPro" id="IPR006202">
    <property type="entry name" value="Neur_chan_lig-bd"/>
</dbReference>
<evidence type="ECO:0000256" key="3">
    <source>
        <dbReference type="ARBA" id="ARBA00022989"/>
    </source>
</evidence>
<gene>
    <name evidence="10" type="ORF">AB205_0048800</name>
</gene>
<accession>A0A2G9RS67</accession>
<dbReference type="Pfam" id="PF02932">
    <property type="entry name" value="Neur_chan_memb"/>
    <property type="match status" value="1"/>
</dbReference>
<reference evidence="11" key="1">
    <citation type="journal article" date="2017" name="Nat. Commun.">
        <title>The North American bullfrog draft genome provides insight into hormonal regulation of long noncoding RNA.</title>
        <authorList>
            <person name="Hammond S.A."/>
            <person name="Warren R.L."/>
            <person name="Vandervalk B.P."/>
            <person name="Kucuk E."/>
            <person name="Khan H."/>
            <person name="Gibb E.A."/>
            <person name="Pandoh P."/>
            <person name="Kirk H."/>
            <person name="Zhao Y."/>
            <person name="Jones M."/>
            <person name="Mungall A.J."/>
            <person name="Coope R."/>
            <person name="Pleasance S."/>
            <person name="Moore R.A."/>
            <person name="Holt R.A."/>
            <person name="Round J.M."/>
            <person name="Ohora S."/>
            <person name="Walle B.V."/>
            <person name="Veldhoen N."/>
            <person name="Helbing C.C."/>
            <person name="Birol I."/>
        </authorList>
    </citation>
    <scope>NUCLEOTIDE SEQUENCE [LARGE SCALE GENOMIC DNA]</scope>
</reference>
<dbReference type="GO" id="GO:0004888">
    <property type="term" value="F:transmembrane signaling receptor activity"/>
    <property type="evidence" value="ECO:0007669"/>
    <property type="project" value="InterPro"/>
</dbReference>
<dbReference type="InterPro" id="IPR006201">
    <property type="entry name" value="Neur_channel"/>
</dbReference>
<evidence type="ECO:0000259" key="8">
    <source>
        <dbReference type="Pfam" id="PF02931"/>
    </source>
</evidence>
<dbReference type="Pfam" id="PF02931">
    <property type="entry name" value="Neur_chan_LBD"/>
    <property type="match status" value="1"/>
</dbReference>
<feature type="transmembrane region" description="Helical" evidence="7">
    <location>
        <begin position="312"/>
        <end position="332"/>
    </location>
</feature>
<feature type="transmembrane region" description="Helical" evidence="7">
    <location>
        <begin position="179"/>
        <end position="205"/>
    </location>
</feature>
<dbReference type="Gene3D" id="2.70.170.10">
    <property type="entry name" value="Neurotransmitter-gated ion-channel ligand-binding domain"/>
    <property type="match status" value="1"/>
</dbReference>
<evidence type="ECO:0000256" key="5">
    <source>
        <dbReference type="ARBA" id="ARBA00034430"/>
    </source>
</evidence>
<comment type="catalytic activity">
    <reaction evidence="6">
        <text>Na(+)(in) = Na(+)(out)</text>
        <dbReference type="Rhea" id="RHEA:34963"/>
        <dbReference type="ChEBI" id="CHEBI:29101"/>
    </reaction>
</comment>
<dbReference type="SUPFAM" id="SSF90112">
    <property type="entry name" value="Neurotransmitter-gated ion-channel transmembrane pore"/>
    <property type="match status" value="1"/>
</dbReference>
<evidence type="ECO:0000256" key="6">
    <source>
        <dbReference type="ARBA" id="ARBA00036239"/>
    </source>
</evidence>
<dbReference type="SUPFAM" id="SSF63712">
    <property type="entry name" value="Nicotinic receptor ligand binding domain-like"/>
    <property type="match status" value="1"/>
</dbReference>
<evidence type="ECO:0000256" key="4">
    <source>
        <dbReference type="ARBA" id="ARBA00023136"/>
    </source>
</evidence>
<protein>
    <recommendedName>
        <fullName evidence="12">Neurotransmitter-gated ion-channel ligand-binding domain-containing protein</fullName>
    </recommendedName>
</protein>
<dbReference type="InterPro" id="IPR036719">
    <property type="entry name" value="Neuro-gated_channel_TM_sf"/>
</dbReference>
<feature type="domain" description="Neurotransmitter-gated ion-channel transmembrane" evidence="9">
    <location>
        <begin position="126"/>
        <end position="326"/>
    </location>
</feature>
<comment type="subcellular location">
    <subcellularLocation>
        <location evidence="1">Membrane</location>
        <topology evidence="1">Multi-pass membrane protein</topology>
    </subcellularLocation>
</comment>
<evidence type="ECO:0008006" key="12">
    <source>
        <dbReference type="Google" id="ProtNLM"/>
    </source>
</evidence>
<dbReference type="PANTHER" id="PTHR18945">
    <property type="entry name" value="NEUROTRANSMITTER GATED ION CHANNEL"/>
    <property type="match status" value="1"/>
</dbReference>
<dbReference type="OrthoDB" id="6097796at2759"/>
<dbReference type="AlphaFoldDB" id="A0A2G9RS67"/>
<feature type="transmembrane region" description="Helical" evidence="7">
    <location>
        <begin position="150"/>
        <end position="167"/>
    </location>
</feature>
<dbReference type="EMBL" id="KV936359">
    <property type="protein sequence ID" value="PIO30749.1"/>
    <property type="molecule type" value="Genomic_DNA"/>
</dbReference>
<dbReference type="InterPro" id="IPR036734">
    <property type="entry name" value="Neur_chan_lig-bd_sf"/>
</dbReference>
<evidence type="ECO:0000256" key="7">
    <source>
        <dbReference type="SAM" id="Phobius"/>
    </source>
</evidence>
<dbReference type="GO" id="GO:0016020">
    <property type="term" value="C:membrane"/>
    <property type="evidence" value="ECO:0007669"/>
    <property type="project" value="UniProtKB-SubCell"/>
</dbReference>
<keyword evidence="3 7" id="KW-1133">Transmembrane helix</keyword>
<proteinExistence type="predicted"/>
<keyword evidence="4 7" id="KW-0472">Membrane</keyword>
<organism evidence="10 11">
    <name type="scientific">Aquarana catesbeiana</name>
    <name type="common">American bullfrog</name>
    <name type="synonym">Rana catesbeiana</name>
    <dbReference type="NCBI Taxonomy" id="8400"/>
    <lineage>
        <taxon>Eukaryota</taxon>
        <taxon>Metazoa</taxon>
        <taxon>Chordata</taxon>
        <taxon>Craniata</taxon>
        <taxon>Vertebrata</taxon>
        <taxon>Euteleostomi</taxon>
        <taxon>Amphibia</taxon>
        <taxon>Batrachia</taxon>
        <taxon>Anura</taxon>
        <taxon>Neobatrachia</taxon>
        <taxon>Ranoidea</taxon>
        <taxon>Ranidae</taxon>
        <taxon>Aquarana</taxon>
    </lineage>
</organism>
<evidence type="ECO:0000256" key="1">
    <source>
        <dbReference type="ARBA" id="ARBA00004141"/>
    </source>
</evidence>
<sequence>MTESDKNTAVISYLNLDNNGTISSSFPLRVISTCNMDLYKFPFDTQTCTLTFRSYLYSVNELIMLALSDSYNVLRHSQEVFASKGDWNLLNITVQNGTYGFLNNKYTVVIYKVTIKRTPVIYIINLIIPACFLVILDICSMFIQRYEERLVFKINVILGFSVLLLILNNMLPASGSQPMLGIFCCVCMAMMVLSIIGTIFSSYVLDHSVNPQHVPPWLKTLVLKYMARVLCFRKAPSQKKMTRNGTLTKEPKTKATGDVQRMKDLQEKDNLEVKLLKKLLLEILKIHKRLNLSKTEVAKLEWFQVAQVIDRLVLILYLLTVTAVFIVLIYAWGQ</sequence>
<evidence type="ECO:0000313" key="10">
    <source>
        <dbReference type="EMBL" id="PIO30749.1"/>
    </source>
</evidence>
<comment type="catalytic activity">
    <reaction evidence="5">
        <text>K(+)(in) = K(+)(out)</text>
        <dbReference type="Rhea" id="RHEA:29463"/>
        <dbReference type="ChEBI" id="CHEBI:29103"/>
    </reaction>
</comment>
<keyword evidence="11" id="KW-1185">Reference proteome</keyword>
<dbReference type="InterPro" id="IPR038050">
    <property type="entry name" value="Neuro_actylchol_rec"/>
</dbReference>
<dbReference type="Gene3D" id="1.20.58.390">
    <property type="entry name" value="Neurotransmitter-gated ion-channel transmembrane domain"/>
    <property type="match status" value="1"/>
</dbReference>
<evidence type="ECO:0000313" key="11">
    <source>
        <dbReference type="Proteomes" id="UP000228934"/>
    </source>
</evidence>
<evidence type="ECO:0000259" key="9">
    <source>
        <dbReference type="Pfam" id="PF02932"/>
    </source>
</evidence>
<feature type="transmembrane region" description="Helical" evidence="7">
    <location>
        <begin position="217"/>
        <end position="233"/>
    </location>
</feature>
<dbReference type="InterPro" id="IPR018000">
    <property type="entry name" value="Neurotransmitter_ion_chnl_CS"/>
</dbReference>
<feature type="domain" description="Neurotransmitter-gated ion-channel ligand-binding" evidence="8">
    <location>
        <begin position="6"/>
        <end position="119"/>
    </location>
</feature>
<evidence type="ECO:0000256" key="2">
    <source>
        <dbReference type="ARBA" id="ARBA00022692"/>
    </source>
</evidence>